<feature type="domain" description="PAC" evidence="2">
    <location>
        <begin position="220"/>
        <end position="272"/>
    </location>
</feature>
<dbReference type="InterPro" id="IPR052155">
    <property type="entry name" value="Biofilm_reg_signaling"/>
</dbReference>
<evidence type="ECO:0000313" key="4">
    <source>
        <dbReference type="EMBL" id="UTI65160.1"/>
    </source>
</evidence>
<feature type="domain" description="PAS" evidence="1">
    <location>
        <begin position="147"/>
        <end position="218"/>
    </location>
</feature>
<keyword evidence="5" id="KW-1185">Reference proteome</keyword>
<dbReference type="SMART" id="SM00052">
    <property type="entry name" value="EAL"/>
    <property type="match status" value="1"/>
</dbReference>
<evidence type="ECO:0000259" key="1">
    <source>
        <dbReference type="PROSITE" id="PS50112"/>
    </source>
</evidence>
<dbReference type="InterPro" id="IPR035965">
    <property type="entry name" value="PAS-like_dom_sf"/>
</dbReference>
<dbReference type="SUPFAM" id="SSF141868">
    <property type="entry name" value="EAL domain-like"/>
    <property type="match status" value="1"/>
</dbReference>
<feature type="domain" description="PAC" evidence="2">
    <location>
        <begin position="352"/>
        <end position="403"/>
    </location>
</feature>
<dbReference type="InterPro" id="IPR001633">
    <property type="entry name" value="EAL_dom"/>
</dbReference>
<dbReference type="Pfam" id="PF00563">
    <property type="entry name" value="EAL"/>
    <property type="match status" value="1"/>
</dbReference>
<accession>A0ABY5DWY8</accession>
<gene>
    <name evidence="4" type="ORF">NBH00_02860</name>
</gene>
<dbReference type="RefSeq" id="WP_254571848.1">
    <property type="nucleotide sequence ID" value="NZ_CP098502.1"/>
</dbReference>
<dbReference type="EMBL" id="CP098502">
    <property type="protein sequence ID" value="UTI65160.1"/>
    <property type="molecule type" value="Genomic_DNA"/>
</dbReference>
<dbReference type="PROSITE" id="PS50883">
    <property type="entry name" value="EAL"/>
    <property type="match status" value="1"/>
</dbReference>
<feature type="domain" description="PAS" evidence="1">
    <location>
        <begin position="273"/>
        <end position="320"/>
    </location>
</feature>
<dbReference type="Gene3D" id="3.20.20.450">
    <property type="entry name" value="EAL domain"/>
    <property type="match status" value="1"/>
</dbReference>
<organism evidence="4 5">
    <name type="scientific">Paraconexibacter antarcticus</name>
    <dbReference type="NCBI Taxonomy" id="2949664"/>
    <lineage>
        <taxon>Bacteria</taxon>
        <taxon>Bacillati</taxon>
        <taxon>Actinomycetota</taxon>
        <taxon>Thermoleophilia</taxon>
        <taxon>Solirubrobacterales</taxon>
        <taxon>Paraconexibacteraceae</taxon>
        <taxon>Paraconexibacter</taxon>
    </lineage>
</organism>
<dbReference type="InterPro" id="IPR035919">
    <property type="entry name" value="EAL_sf"/>
</dbReference>
<dbReference type="Gene3D" id="3.30.450.20">
    <property type="entry name" value="PAS domain"/>
    <property type="match status" value="3"/>
</dbReference>
<dbReference type="SUPFAM" id="SSF55785">
    <property type="entry name" value="PYP-like sensor domain (PAS domain)"/>
    <property type="match status" value="2"/>
</dbReference>
<dbReference type="SMART" id="SM00091">
    <property type="entry name" value="PAS"/>
    <property type="match status" value="3"/>
</dbReference>
<dbReference type="CDD" id="cd00130">
    <property type="entry name" value="PAS"/>
    <property type="match status" value="2"/>
</dbReference>
<dbReference type="InterPro" id="IPR000014">
    <property type="entry name" value="PAS"/>
</dbReference>
<sequence>MPEVVWPGASEPAAGRARFWQATLDGLIESAAVLDGDGVIVAVNRAWTNFAEENGGSGVGLGADYLAVCDRAGEEEPVALEVASALRGIAAGASEHYARRYPCHAPGRERWFTMRAASVTDGRSGRTGRHTLVRHVDCTAQHLAERRGEEQAELLRAAGAAIIVVDADAVITNWSAGAEELFGWDADEVMGRDILSVVGDPADGDAARGVLAALMSGERTRLEVAMRRRDGTRVYVRLRTQVLRNSDRTPRGLIGASIDLTGRREAERSLRSARDFLATVTAAMPDGLLVLDGAGRVTLMNAAAEQLLGWSAAELAGQSMHARIHALHRDGSPRPQRASIAHACGHPGPAVRVDDDVFLRRDGTFLPVRYSATPLETEEPADGVVIVFTDITESKARELQVRRELEALSCVGRIRDALGEDGFAFYAQPIVRISDGEVVAHELLVRMLSTDGEVIAPDDFLPTAEQHGLIQAIDRRVFELALAHAALGHPVHVNLSADSISDPSTFCFVEHHLQLLGVDPALVTFEITETALIHNETVAQAFIENVRRLMCAVALDDFGTGYGSFRYLKHLPVTMLKIDQEFIRDLDTSNSDINRQVIEAIVALARGMGQTTVAEGVETATALEQLKELGVDCAQGYHFARPQPSYLLLKGA</sequence>
<dbReference type="PANTHER" id="PTHR44757">
    <property type="entry name" value="DIGUANYLATE CYCLASE DGCP"/>
    <property type="match status" value="1"/>
</dbReference>
<dbReference type="SMART" id="SM00086">
    <property type="entry name" value="PAC"/>
    <property type="match status" value="2"/>
</dbReference>
<dbReference type="Proteomes" id="UP001056035">
    <property type="component" value="Chromosome"/>
</dbReference>
<protein>
    <submittedName>
        <fullName evidence="4">EAL domain-containing protein</fullName>
    </submittedName>
</protein>
<dbReference type="PROSITE" id="PS50112">
    <property type="entry name" value="PAS"/>
    <property type="match status" value="2"/>
</dbReference>
<dbReference type="PROSITE" id="PS50113">
    <property type="entry name" value="PAC"/>
    <property type="match status" value="2"/>
</dbReference>
<feature type="domain" description="EAL" evidence="3">
    <location>
        <begin position="407"/>
        <end position="652"/>
    </location>
</feature>
<dbReference type="PANTHER" id="PTHR44757:SF4">
    <property type="entry name" value="DIGUANYLATE CYCLASE DGCE-RELATED"/>
    <property type="match status" value="1"/>
</dbReference>
<reference evidence="4 5" key="1">
    <citation type="submission" date="2022-06" db="EMBL/GenBank/DDBJ databases">
        <title>Paraconexibacter antarcticus.</title>
        <authorList>
            <person name="Kim C.S."/>
        </authorList>
    </citation>
    <scope>NUCLEOTIDE SEQUENCE [LARGE SCALE GENOMIC DNA]</scope>
    <source>
        <strain evidence="4 5">02-257</strain>
    </source>
</reference>
<dbReference type="CDD" id="cd01948">
    <property type="entry name" value="EAL"/>
    <property type="match status" value="1"/>
</dbReference>
<dbReference type="InterPro" id="IPR013767">
    <property type="entry name" value="PAS_fold"/>
</dbReference>
<dbReference type="NCBIfam" id="TIGR00229">
    <property type="entry name" value="sensory_box"/>
    <property type="match status" value="2"/>
</dbReference>
<evidence type="ECO:0000313" key="5">
    <source>
        <dbReference type="Proteomes" id="UP001056035"/>
    </source>
</evidence>
<proteinExistence type="predicted"/>
<dbReference type="InterPro" id="IPR001610">
    <property type="entry name" value="PAC"/>
</dbReference>
<name>A0ABY5DWY8_9ACTN</name>
<dbReference type="Pfam" id="PF00989">
    <property type="entry name" value="PAS"/>
    <property type="match status" value="2"/>
</dbReference>
<evidence type="ECO:0000259" key="3">
    <source>
        <dbReference type="PROSITE" id="PS50883"/>
    </source>
</evidence>
<dbReference type="InterPro" id="IPR000700">
    <property type="entry name" value="PAS-assoc_C"/>
</dbReference>
<evidence type="ECO:0000259" key="2">
    <source>
        <dbReference type="PROSITE" id="PS50113"/>
    </source>
</evidence>